<dbReference type="Proteomes" id="UP001176961">
    <property type="component" value="Unassembled WGS sequence"/>
</dbReference>
<keyword evidence="3" id="KW-1185">Reference proteome</keyword>
<evidence type="ECO:0000313" key="2">
    <source>
        <dbReference type="EMBL" id="CAJ0591004.1"/>
    </source>
</evidence>
<comment type="caution">
    <text evidence="2">The sequence shown here is derived from an EMBL/GenBank/DDBJ whole genome shotgun (WGS) entry which is preliminary data.</text>
</comment>
<gene>
    <name evidence="2" type="ORF">CYNAS_LOCUS2987</name>
</gene>
<evidence type="ECO:0000256" key="1">
    <source>
        <dbReference type="SAM" id="MobiDB-lite"/>
    </source>
</evidence>
<proteinExistence type="predicted"/>
<accession>A0AA36DQX0</accession>
<feature type="compositionally biased region" description="Basic and acidic residues" evidence="1">
    <location>
        <begin position="126"/>
        <end position="139"/>
    </location>
</feature>
<protein>
    <submittedName>
        <fullName evidence="2">Uncharacterized protein</fullName>
    </submittedName>
</protein>
<organism evidence="2 3">
    <name type="scientific">Cylicocyclus nassatus</name>
    <name type="common">Nematode worm</name>
    <dbReference type="NCBI Taxonomy" id="53992"/>
    <lineage>
        <taxon>Eukaryota</taxon>
        <taxon>Metazoa</taxon>
        <taxon>Ecdysozoa</taxon>
        <taxon>Nematoda</taxon>
        <taxon>Chromadorea</taxon>
        <taxon>Rhabditida</taxon>
        <taxon>Rhabditina</taxon>
        <taxon>Rhabditomorpha</taxon>
        <taxon>Strongyloidea</taxon>
        <taxon>Strongylidae</taxon>
        <taxon>Cylicocyclus</taxon>
    </lineage>
</organism>
<dbReference type="EMBL" id="CATQJL010000001">
    <property type="protein sequence ID" value="CAJ0591004.1"/>
    <property type="molecule type" value="Genomic_DNA"/>
</dbReference>
<feature type="region of interest" description="Disordered" evidence="1">
    <location>
        <begin position="67"/>
        <end position="151"/>
    </location>
</feature>
<reference evidence="2" key="1">
    <citation type="submission" date="2023-07" db="EMBL/GenBank/DDBJ databases">
        <authorList>
            <consortium name="CYATHOMIX"/>
        </authorList>
    </citation>
    <scope>NUCLEOTIDE SEQUENCE</scope>
    <source>
        <strain evidence="2">N/A</strain>
    </source>
</reference>
<sequence>MMKLLVLLALAMAVAAGPGMMEDIPGVSQANMERLRQSLNPRPNGPEEFKRKMQEWENSLPSAERAAAQAHREQMQERHHAEFLQRGIPGVSAASMDKLRQIMTPRPNGPEEFRQKMNEWINSLPPEDKAAAEAHEQQMRQRGPPPPPGNH</sequence>
<name>A0AA36DQX0_CYLNA</name>
<evidence type="ECO:0000313" key="3">
    <source>
        <dbReference type="Proteomes" id="UP001176961"/>
    </source>
</evidence>
<dbReference type="AlphaFoldDB" id="A0AA36DQX0"/>
<feature type="compositionally biased region" description="Basic and acidic residues" evidence="1">
    <location>
        <begin position="70"/>
        <end position="83"/>
    </location>
</feature>